<proteinExistence type="predicted"/>
<name>A0AAI8U092_MYCME</name>
<accession>A0AAI8U092</accession>
<feature type="transmembrane region" description="Helical" evidence="1">
    <location>
        <begin position="30"/>
        <end position="50"/>
    </location>
</feature>
<dbReference type="PANTHER" id="PTHR40106">
    <property type="entry name" value="INNER MEMBRANE PROTEIN RCLC"/>
    <property type="match status" value="1"/>
</dbReference>
<feature type="transmembrane region" description="Helical" evidence="1">
    <location>
        <begin position="138"/>
        <end position="163"/>
    </location>
</feature>
<dbReference type="InterPro" id="IPR007339">
    <property type="entry name" value="RclC-like"/>
</dbReference>
<keyword evidence="1" id="KW-0472">Membrane</keyword>
<dbReference type="Proteomes" id="UP001241092">
    <property type="component" value="Chromosome"/>
</dbReference>
<keyword evidence="1" id="KW-0812">Transmembrane</keyword>
<feature type="transmembrane region" description="Helical" evidence="1">
    <location>
        <begin position="80"/>
        <end position="99"/>
    </location>
</feature>
<dbReference type="PANTHER" id="PTHR40106:SF1">
    <property type="entry name" value="INNER MEMBRANE PROTEIN RCLC"/>
    <property type="match status" value="1"/>
</dbReference>
<keyword evidence="1" id="KW-1133">Transmembrane helix</keyword>
<organism evidence="2 3">
    <name type="scientific">Mycolicibacterium mageritense</name>
    <name type="common">Mycobacterium mageritense</name>
    <dbReference type="NCBI Taxonomy" id="53462"/>
    <lineage>
        <taxon>Bacteria</taxon>
        <taxon>Bacillati</taxon>
        <taxon>Actinomycetota</taxon>
        <taxon>Actinomycetes</taxon>
        <taxon>Mycobacteriales</taxon>
        <taxon>Mycobacteriaceae</taxon>
        <taxon>Mycolicibacterium</taxon>
    </lineage>
</organism>
<evidence type="ECO:0000313" key="3">
    <source>
        <dbReference type="Proteomes" id="UP001241092"/>
    </source>
</evidence>
<reference evidence="2" key="1">
    <citation type="submission" date="2023-03" db="EMBL/GenBank/DDBJ databases">
        <title>Draft genome sequence of a Mycolicibacterium mageritense strain H4_3_1 isolated from a hybrid biological-inorganic system reactor.</title>
        <authorList>
            <person name="Feng X."/>
            <person name="Kazama D."/>
            <person name="Sato K."/>
            <person name="Kobayashi H."/>
        </authorList>
    </citation>
    <scope>NUCLEOTIDE SEQUENCE</scope>
    <source>
        <strain evidence="2">H4_3_1</strain>
    </source>
</reference>
<dbReference type="GO" id="GO:1901530">
    <property type="term" value="P:response to hypochlorite"/>
    <property type="evidence" value="ECO:0007669"/>
    <property type="project" value="TreeGrafter"/>
</dbReference>
<protein>
    <submittedName>
        <fullName evidence="2">Inner membrane protein RclC</fullName>
    </submittedName>
</protein>
<dbReference type="AlphaFoldDB" id="A0AAI8U092"/>
<dbReference type="Pfam" id="PF04224">
    <property type="entry name" value="DUF417"/>
    <property type="match status" value="1"/>
</dbReference>
<gene>
    <name evidence="2" type="primary">rclC_2</name>
    <name evidence="2" type="ORF">hbim_06081</name>
</gene>
<dbReference type="EMBL" id="AP027452">
    <property type="protein sequence ID" value="BDY32119.1"/>
    <property type="molecule type" value="Genomic_DNA"/>
</dbReference>
<sequence length="183" mass="19689">MTEQIDPRDMSTRRTDLDGVAVRVLPPVDVVAAVLLRYGLVVVIGWIGLLKFAHYEAHQIAPLVAHSPFMGWLYGIFPEYTFSVLLGVVEVTAAVLLAVKPFAPRVSALGSLLSVLLFLATISFLFTTPGIGEPAGGGFPAITLLAEFLLKDVVLLGASFWTLADAIRSGWARNPERANGSTR</sequence>
<evidence type="ECO:0000256" key="1">
    <source>
        <dbReference type="SAM" id="Phobius"/>
    </source>
</evidence>
<feature type="transmembrane region" description="Helical" evidence="1">
    <location>
        <begin position="106"/>
        <end position="126"/>
    </location>
</feature>
<evidence type="ECO:0000313" key="2">
    <source>
        <dbReference type="EMBL" id="BDY32119.1"/>
    </source>
</evidence>
<dbReference type="GO" id="GO:0005886">
    <property type="term" value="C:plasma membrane"/>
    <property type="evidence" value="ECO:0007669"/>
    <property type="project" value="TreeGrafter"/>
</dbReference>